<keyword evidence="3" id="KW-0812">Transmembrane</keyword>
<sequence>MLGVEPRSFIVISAAFGMLWAFIFFVLHSSFPREIRGLARWGWACTMMAAGAVLFATYGALPVFLSSFVPNLLVAAGVAAMQGSVRAFGGLPRRDGPLALLLGFTALAMFPATFLDDDYRSRLIIMSSVLTLLFGACAVAIYRFQQKGFAERFTGGVFAATACIMLARCLIAISQSPSLTRPQIDATPVHQVYMATFSFSIVALSVGFLLMANRQLHRKLESLAMRDKQTGVYRRDAFLALLDREIAESRSGKRSMSVLMIDLDDFRAINEQHGQQAGDRVIDDFSAKARQSLRRNDAIGRYGGDEFLVMLPDTSAEGAQAVGQRIMDAAAEVRRDDVPAYTVSIGIARLEAEREDAGAIIEAADKALHAARKAGRSRIEFAAEPVRR</sequence>
<dbReference type="InterPro" id="IPR000160">
    <property type="entry name" value="GGDEF_dom"/>
</dbReference>
<comment type="caution">
    <text evidence="5">The sequence shown here is derived from an EMBL/GenBank/DDBJ whole genome shotgun (WGS) entry which is preliminary data.</text>
</comment>
<feature type="transmembrane region" description="Helical" evidence="3">
    <location>
        <begin position="97"/>
        <end position="115"/>
    </location>
</feature>
<evidence type="ECO:0000259" key="4">
    <source>
        <dbReference type="PROSITE" id="PS50887"/>
    </source>
</evidence>
<evidence type="ECO:0000256" key="3">
    <source>
        <dbReference type="SAM" id="Phobius"/>
    </source>
</evidence>
<organism evidence="5 6">
    <name type="scientific">Noviherbaspirillum aridicola</name>
    <dbReference type="NCBI Taxonomy" id="2849687"/>
    <lineage>
        <taxon>Bacteria</taxon>
        <taxon>Pseudomonadati</taxon>
        <taxon>Pseudomonadota</taxon>
        <taxon>Betaproteobacteria</taxon>
        <taxon>Burkholderiales</taxon>
        <taxon>Oxalobacteraceae</taxon>
        <taxon>Noviherbaspirillum</taxon>
    </lineage>
</organism>
<dbReference type="SMART" id="SM00267">
    <property type="entry name" value="GGDEF"/>
    <property type="match status" value="1"/>
</dbReference>
<dbReference type="Pfam" id="PF00990">
    <property type="entry name" value="GGDEF"/>
    <property type="match status" value="1"/>
</dbReference>
<dbReference type="Gene3D" id="3.30.70.270">
    <property type="match status" value="1"/>
</dbReference>
<feature type="transmembrane region" description="Helical" evidence="3">
    <location>
        <begin position="121"/>
        <end position="141"/>
    </location>
</feature>
<feature type="domain" description="GGDEF" evidence="4">
    <location>
        <begin position="254"/>
        <end position="384"/>
    </location>
</feature>
<dbReference type="InterPro" id="IPR050469">
    <property type="entry name" value="Diguanylate_Cyclase"/>
</dbReference>
<feature type="transmembrane region" description="Helical" evidence="3">
    <location>
        <begin position="6"/>
        <end position="26"/>
    </location>
</feature>
<feature type="transmembrane region" description="Helical" evidence="3">
    <location>
        <begin position="64"/>
        <end position="85"/>
    </location>
</feature>
<accession>A0ABQ4Q041</accession>
<comment type="catalytic activity">
    <reaction evidence="2">
        <text>2 GTP = 3',3'-c-di-GMP + 2 diphosphate</text>
        <dbReference type="Rhea" id="RHEA:24898"/>
        <dbReference type="ChEBI" id="CHEBI:33019"/>
        <dbReference type="ChEBI" id="CHEBI:37565"/>
        <dbReference type="ChEBI" id="CHEBI:58805"/>
        <dbReference type="EC" id="2.7.7.65"/>
    </reaction>
</comment>
<evidence type="ECO:0000313" key="5">
    <source>
        <dbReference type="EMBL" id="GIZ50149.1"/>
    </source>
</evidence>
<evidence type="ECO:0000256" key="2">
    <source>
        <dbReference type="ARBA" id="ARBA00034247"/>
    </source>
</evidence>
<feature type="transmembrane region" description="Helical" evidence="3">
    <location>
        <begin position="153"/>
        <end position="173"/>
    </location>
</feature>
<dbReference type="EC" id="2.7.7.65" evidence="1"/>
<evidence type="ECO:0000313" key="6">
    <source>
        <dbReference type="Proteomes" id="UP000887222"/>
    </source>
</evidence>
<dbReference type="InterPro" id="IPR029787">
    <property type="entry name" value="Nucleotide_cyclase"/>
</dbReference>
<dbReference type="SUPFAM" id="SSF55073">
    <property type="entry name" value="Nucleotide cyclase"/>
    <property type="match status" value="1"/>
</dbReference>
<reference evidence="5 6" key="1">
    <citation type="journal article" date="2022" name="Int. J. Syst. Evol. Microbiol.">
        <title>Noviherbaspirillum aridicola sp. nov., isolated from an arid soil in Pakistan.</title>
        <authorList>
            <person name="Khan I.U."/>
            <person name="Saqib M."/>
            <person name="Amin A."/>
            <person name="Hussain F."/>
            <person name="Li L."/>
            <person name="Liu Y.H."/>
            <person name="Fang B.Z."/>
            <person name="Ahmed I."/>
            <person name="Li W.J."/>
        </authorList>
    </citation>
    <scope>NUCLEOTIDE SEQUENCE [LARGE SCALE GENOMIC DNA]</scope>
    <source>
        <strain evidence="5 6">NCCP-691</strain>
    </source>
</reference>
<dbReference type="PANTHER" id="PTHR45138">
    <property type="entry name" value="REGULATORY COMPONENTS OF SENSORY TRANSDUCTION SYSTEM"/>
    <property type="match status" value="1"/>
</dbReference>
<keyword evidence="6" id="KW-1185">Reference proteome</keyword>
<dbReference type="PROSITE" id="PS50887">
    <property type="entry name" value="GGDEF"/>
    <property type="match status" value="1"/>
</dbReference>
<dbReference type="NCBIfam" id="TIGR00254">
    <property type="entry name" value="GGDEF"/>
    <property type="match status" value="1"/>
</dbReference>
<keyword evidence="3" id="KW-1133">Transmembrane helix</keyword>
<evidence type="ECO:0000256" key="1">
    <source>
        <dbReference type="ARBA" id="ARBA00012528"/>
    </source>
</evidence>
<dbReference type="RefSeq" id="WP_220806336.1">
    <property type="nucleotide sequence ID" value="NZ_BPMK01000001.1"/>
</dbReference>
<gene>
    <name evidence="5" type="ORF">NCCP691_01630</name>
</gene>
<dbReference type="PANTHER" id="PTHR45138:SF9">
    <property type="entry name" value="DIGUANYLATE CYCLASE DGCM-RELATED"/>
    <property type="match status" value="1"/>
</dbReference>
<protein>
    <recommendedName>
        <fullName evidence="1">diguanylate cyclase</fullName>
        <ecNumber evidence="1">2.7.7.65</ecNumber>
    </recommendedName>
</protein>
<name>A0ABQ4Q041_9BURK</name>
<keyword evidence="3" id="KW-0472">Membrane</keyword>
<feature type="transmembrane region" description="Helical" evidence="3">
    <location>
        <begin position="193"/>
        <end position="212"/>
    </location>
</feature>
<dbReference type="CDD" id="cd01949">
    <property type="entry name" value="GGDEF"/>
    <property type="match status" value="1"/>
</dbReference>
<feature type="transmembrane region" description="Helical" evidence="3">
    <location>
        <begin position="38"/>
        <end position="58"/>
    </location>
</feature>
<proteinExistence type="predicted"/>
<dbReference type="Proteomes" id="UP000887222">
    <property type="component" value="Unassembled WGS sequence"/>
</dbReference>
<dbReference type="EMBL" id="BPMK01000001">
    <property type="protein sequence ID" value="GIZ50149.1"/>
    <property type="molecule type" value="Genomic_DNA"/>
</dbReference>
<dbReference type="InterPro" id="IPR043128">
    <property type="entry name" value="Rev_trsase/Diguanyl_cyclase"/>
</dbReference>